<evidence type="ECO:0008006" key="4">
    <source>
        <dbReference type="Google" id="ProtNLM"/>
    </source>
</evidence>
<gene>
    <name evidence="2" type="ORF">ACFOLH_11190</name>
</gene>
<name>A0ABV7WHI9_9MICO</name>
<evidence type="ECO:0000256" key="1">
    <source>
        <dbReference type="SAM" id="MobiDB-lite"/>
    </source>
</evidence>
<protein>
    <recommendedName>
        <fullName evidence="4">DUF4019 domain-containing protein</fullName>
    </recommendedName>
</protein>
<accession>A0ABV7WHI9</accession>
<keyword evidence="3" id="KW-1185">Reference proteome</keyword>
<organism evidence="2 3">
    <name type="scientific">Aquipuribacter hungaricus</name>
    <dbReference type="NCBI Taxonomy" id="545624"/>
    <lineage>
        <taxon>Bacteria</taxon>
        <taxon>Bacillati</taxon>
        <taxon>Actinomycetota</taxon>
        <taxon>Actinomycetes</taxon>
        <taxon>Micrococcales</taxon>
        <taxon>Intrasporangiaceae</taxon>
        <taxon>Aquipuribacter</taxon>
    </lineage>
</organism>
<sequence length="128" mass="13363">MPQDELPEPTIGAAPSWGPTDQAAASDAARVAVAAYISGRDQEAWWSELARLLSPTAQQAYAGTDPANVPGRTLTGPPTVTDGAGSAYLADVVIPTDAGDYGVLLSRSAGGDRWLVERFWLPEPTVTP</sequence>
<evidence type="ECO:0000313" key="2">
    <source>
        <dbReference type="EMBL" id="MFC3688907.1"/>
    </source>
</evidence>
<dbReference type="RefSeq" id="WP_376983819.1">
    <property type="nucleotide sequence ID" value="NZ_JBHRWW010000006.1"/>
</dbReference>
<proteinExistence type="predicted"/>
<reference evidence="3" key="1">
    <citation type="journal article" date="2019" name="Int. J. Syst. Evol. Microbiol.">
        <title>The Global Catalogue of Microorganisms (GCM) 10K type strain sequencing project: providing services to taxonomists for standard genome sequencing and annotation.</title>
        <authorList>
            <consortium name="The Broad Institute Genomics Platform"/>
            <consortium name="The Broad Institute Genome Sequencing Center for Infectious Disease"/>
            <person name="Wu L."/>
            <person name="Ma J."/>
        </authorList>
    </citation>
    <scope>NUCLEOTIDE SEQUENCE [LARGE SCALE GENOMIC DNA]</scope>
    <source>
        <strain evidence="3">NCAIM B.02333</strain>
    </source>
</reference>
<evidence type="ECO:0000313" key="3">
    <source>
        <dbReference type="Proteomes" id="UP001595685"/>
    </source>
</evidence>
<feature type="region of interest" description="Disordered" evidence="1">
    <location>
        <begin position="1"/>
        <end position="21"/>
    </location>
</feature>
<comment type="caution">
    <text evidence="2">The sequence shown here is derived from an EMBL/GenBank/DDBJ whole genome shotgun (WGS) entry which is preliminary data.</text>
</comment>
<dbReference type="Proteomes" id="UP001595685">
    <property type="component" value="Unassembled WGS sequence"/>
</dbReference>
<dbReference type="EMBL" id="JBHRWW010000006">
    <property type="protein sequence ID" value="MFC3688907.1"/>
    <property type="molecule type" value="Genomic_DNA"/>
</dbReference>